<dbReference type="AlphaFoldDB" id="A0A1X7VS66"/>
<dbReference type="EnsemblMetazoa" id="Aqu2.1.42724_001">
    <property type="protein sequence ID" value="Aqu2.1.42724_001"/>
    <property type="gene ID" value="Aqu2.1.42724"/>
</dbReference>
<dbReference type="InParanoid" id="A0A1X7VS66"/>
<name>A0A1X7VS66_AMPQE</name>
<sequence>MISNYLGKQHREFLGYRCLLQCSLQSH</sequence>
<organism evidence="1">
    <name type="scientific">Amphimedon queenslandica</name>
    <name type="common">Sponge</name>
    <dbReference type="NCBI Taxonomy" id="400682"/>
    <lineage>
        <taxon>Eukaryota</taxon>
        <taxon>Metazoa</taxon>
        <taxon>Porifera</taxon>
        <taxon>Demospongiae</taxon>
        <taxon>Heteroscleromorpha</taxon>
        <taxon>Haplosclerida</taxon>
        <taxon>Niphatidae</taxon>
        <taxon>Amphimedon</taxon>
    </lineage>
</organism>
<proteinExistence type="predicted"/>
<accession>A0A1X7VS66</accession>
<protein>
    <submittedName>
        <fullName evidence="1">Uncharacterized protein</fullName>
    </submittedName>
</protein>
<reference evidence="1" key="1">
    <citation type="submission" date="2017-05" db="UniProtKB">
        <authorList>
            <consortium name="EnsemblMetazoa"/>
        </authorList>
    </citation>
    <scope>IDENTIFICATION</scope>
</reference>
<evidence type="ECO:0000313" key="1">
    <source>
        <dbReference type="EnsemblMetazoa" id="Aqu2.1.42724_001"/>
    </source>
</evidence>